<evidence type="ECO:0000256" key="2">
    <source>
        <dbReference type="SAM" id="MobiDB-lite"/>
    </source>
</evidence>
<dbReference type="STRING" id="63057.A0A2P5FMQ2"/>
<dbReference type="AlphaFoldDB" id="A0A2P5FMQ2"/>
<dbReference type="PROSITE" id="PS51745">
    <property type="entry name" value="PB1"/>
    <property type="match status" value="1"/>
</dbReference>
<evidence type="ECO:0000259" key="3">
    <source>
        <dbReference type="PROSITE" id="PS51745"/>
    </source>
</evidence>
<feature type="domain" description="PB1" evidence="3">
    <location>
        <begin position="3"/>
        <end position="88"/>
    </location>
</feature>
<dbReference type="Gene3D" id="1.10.8.10">
    <property type="entry name" value="DNA helicase RuvA subunit, C-terminal domain"/>
    <property type="match status" value="1"/>
</dbReference>
<organism evidence="4 5">
    <name type="scientific">Trema orientale</name>
    <name type="common">Charcoal tree</name>
    <name type="synonym">Celtis orientalis</name>
    <dbReference type="NCBI Taxonomy" id="63057"/>
    <lineage>
        <taxon>Eukaryota</taxon>
        <taxon>Viridiplantae</taxon>
        <taxon>Streptophyta</taxon>
        <taxon>Embryophyta</taxon>
        <taxon>Tracheophyta</taxon>
        <taxon>Spermatophyta</taxon>
        <taxon>Magnoliopsida</taxon>
        <taxon>eudicotyledons</taxon>
        <taxon>Gunneridae</taxon>
        <taxon>Pentapetalae</taxon>
        <taxon>rosids</taxon>
        <taxon>fabids</taxon>
        <taxon>Rosales</taxon>
        <taxon>Cannabaceae</taxon>
        <taxon>Trema</taxon>
    </lineage>
</organism>
<dbReference type="PANTHER" id="PTHR20930">
    <property type="entry name" value="OVARIAN CARCINOMA ANTIGEN CA125-RELATED"/>
    <property type="match status" value="1"/>
</dbReference>
<keyword evidence="5" id="KW-1185">Reference proteome</keyword>
<dbReference type="SMART" id="SM00666">
    <property type="entry name" value="PB1"/>
    <property type="match status" value="1"/>
</dbReference>
<comment type="subunit">
    <text evidence="1">Homodimers and heterodimers.</text>
</comment>
<dbReference type="InParanoid" id="A0A2P5FMQ2"/>
<dbReference type="PANTHER" id="PTHR20930:SF0">
    <property type="entry name" value="PROTEIN ILRUN"/>
    <property type="match status" value="1"/>
</dbReference>
<dbReference type="InterPro" id="IPR000270">
    <property type="entry name" value="PB1_dom"/>
</dbReference>
<feature type="compositionally biased region" description="Polar residues" evidence="2">
    <location>
        <begin position="359"/>
        <end position="369"/>
    </location>
</feature>
<comment type="caution">
    <text evidence="4">The sequence shown here is derived from an EMBL/GenBank/DDBJ whole genome shotgun (WGS) entry which is preliminary data.</text>
</comment>
<protein>
    <submittedName>
        <fullName evidence="4">PB1 domain containing protein</fullName>
    </submittedName>
</protein>
<evidence type="ECO:0000313" key="4">
    <source>
        <dbReference type="EMBL" id="PON99050.1"/>
    </source>
</evidence>
<proteinExistence type="predicted"/>
<evidence type="ECO:0000256" key="1">
    <source>
        <dbReference type="ARBA" id="ARBA00011726"/>
    </source>
</evidence>
<accession>A0A2P5FMQ2</accession>
<feature type="region of interest" description="Disordered" evidence="2">
    <location>
        <begin position="330"/>
        <end position="373"/>
    </location>
</feature>
<reference evidence="5" key="1">
    <citation type="submission" date="2016-06" db="EMBL/GenBank/DDBJ databases">
        <title>Parallel loss of symbiosis genes in relatives of nitrogen-fixing non-legume Parasponia.</title>
        <authorList>
            <person name="Van Velzen R."/>
            <person name="Holmer R."/>
            <person name="Bu F."/>
            <person name="Rutten L."/>
            <person name="Van Zeijl A."/>
            <person name="Liu W."/>
            <person name="Santuari L."/>
            <person name="Cao Q."/>
            <person name="Sharma T."/>
            <person name="Shen D."/>
            <person name="Roswanjaya Y."/>
            <person name="Wardhani T."/>
            <person name="Kalhor M.S."/>
            <person name="Jansen J."/>
            <person name="Van den Hoogen J."/>
            <person name="Gungor B."/>
            <person name="Hartog M."/>
            <person name="Hontelez J."/>
            <person name="Verver J."/>
            <person name="Yang W.-C."/>
            <person name="Schijlen E."/>
            <person name="Repin R."/>
            <person name="Schilthuizen M."/>
            <person name="Schranz E."/>
            <person name="Heidstra R."/>
            <person name="Miyata K."/>
            <person name="Fedorova E."/>
            <person name="Kohlen W."/>
            <person name="Bisseling T."/>
            <person name="Smit S."/>
            <person name="Geurts R."/>
        </authorList>
    </citation>
    <scope>NUCLEOTIDE SEQUENCE [LARGE SCALE GENOMIC DNA]</scope>
    <source>
        <strain evidence="5">cv. RG33-2</strain>
    </source>
</reference>
<dbReference type="Pfam" id="PF24932">
    <property type="entry name" value="UBA_NBR1_C"/>
    <property type="match status" value="1"/>
</dbReference>
<dbReference type="SUPFAM" id="SSF54277">
    <property type="entry name" value="CAD &amp; PB1 domains"/>
    <property type="match status" value="1"/>
</dbReference>
<evidence type="ECO:0000313" key="5">
    <source>
        <dbReference type="Proteomes" id="UP000237000"/>
    </source>
</evidence>
<dbReference type="Gene3D" id="3.10.20.90">
    <property type="entry name" value="Phosphatidylinositol 3-kinase Catalytic Subunit, Chain A, domain 1"/>
    <property type="match status" value="1"/>
</dbReference>
<dbReference type="InterPro" id="IPR056893">
    <property type="entry name" value="UBA_Nbr1_C"/>
</dbReference>
<dbReference type="InterPro" id="IPR053793">
    <property type="entry name" value="PB1-like"/>
</dbReference>
<name>A0A2P5FMQ2_TREOI</name>
<dbReference type="Proteomes" id="UP000237000">
    <property type="component" value="Unassembled WGS sequence"/>
</dbReference>
<dbReference type="EMBL" id="JXTC01000021">
    <property type="protein sequence ID" value="PON99050.1"/>
    <property type="molecule type" value="Genomic_DNA"/>
</dbReference>
<dbReference type="Pfam" id="PF00564">
    <property type="entry name" value="PB1"/>
    <property type="match status" value="1"/>
</dbReference>
<sequence length="526" mass="59189">MDSVVVKVKYGDTVRRFTSTIASNGAIFPDMLGLRDKILGLFNFAPENDFSLKYIDEDNEKISLVDDEDLYEAFRQYLNPLRIFVKTKTVKAKARRSKFMVKKSRSTTCCLRAEEIFERSRPLTSQASISLATELVKASILIVDSLMPKHQAEIKRFKGRSAEYSYKKCEPNEFEEDAKVGEEKRLEQGDVAKVDGVSVFPIDLNLDPATSDFDANSPPCDNLEHGLGRLLCPENRSIMMERDDMGEDADYMECNDEHASTKNFNSTSVAACLKNPVVEASAPLFDKRCITSLDEIQKRILNLKTGFQENELPLTCDSEEALQEAVGKNMDQGIDMSDDSSTTSDDAKGKSMYQESDIFDNSSITSSQDAKGEDMDQEIDIFDDSSITSSHGSKGKDTDILETDVFDDHKSITSDDFDSSDVEHELPRLSTFAADDFPSFDATEVVIGEEAILNKLEEMGFSKSSFTEEILKLHEYNIEHSIDYLCGVSDWDLMLEDLLELERWRNSSEVIETLDYGLQSLVGEYE</sequence>
<dbReference type="OrthoDB" id="1166641at2759"/>
<gene>
    <name evidence="4" type="ORF">TorRG33x02_052870</name>
</gene>